<dbReference type="Proteomes" id="UP000230214">
    <property type="component" value="Unassembled WGS sequence"/>
</dbReference>
<dbReference type="SUPFAM" id="SSF48150">
    <property type="entry name" value="DNA-glycosylase"/>
    <property type="match status" value="1"/>
</dbReference>
<dbReference type="InterPro" id="IPR023170">
    <property type="entry name" value="HhH_base_excis_C"/>
</dbReference>
<dbReference type="GO" id="GO:0003824">
    <property type="term" value="F:catalytic activity"/>
    <property type="evidence" value="ECO:0007669"/>
    <property type="project" value="InterPro"/>
</dbReference>
<gene>
    <name evidence="1" type="ORF">COV24_04050</name>
</gene>
<name>A0A2H0R9I3_UNCKA</name>
<organism evidence="1 2">
    <name type="scientific">candidate division WWE3 bacterium CG10_big_fil_rev_8_21_14_0_10_32_10</name>
    <dbReference type="NCBI Taxonomy" id="1975090"/>
    <lineage>
        <taxon>Bacteria</taxon>
        <taxon>Katanobacteria</taxon>
    </lineage>
</organism>
<evidence type="ECO:0008006" key="3">
    <source>
        <dbReference type="Google" id="ProtNLM"/>
    </source>
</evidence>
<dbReference type="InterPro" id="IPR011257">
    <property type="entry name" value="DNA_glycosylase"/>
</dbReference>
<protein>
    <recommendedName>
        <fullName evidence="3">HhH-GPD domain-containing protein</fullName>
    </recommendedName>
</protein>
<dbReference type="Gene3D" id="1.10.1670.10">
    <property type="entry name" value="Helix-hairpin-Helix base-excision DNA repair enzymes (C-terminal)"/>
    <property type="match status" value="1"/>
</dbReference>
<sequence length="258" mass="30446">MIFLKVLGGNHMNPDQFVTKVVKAYNNNIGIFSKKVNAEDNIPNNLSNKKVSLYLFYVTQLDYATKSQSLYKGAKKLYKNNLRFFSPKYILQIREEELKSVLQKYLKPRYINEAVLRYKLNSQRLIKVYNGNPLNIFKSSKLAIESLEKVYKFRGFGPKIGNFYVRTMINHFRFPYKDIENIMPPVDIHDVRITYLMQFVESKEMNTKNINKVKRIWNKACKKSKVSWLIFDKALWILGSEGKPKTKEDIIRLIHIRS</sequence>
<evidence type="ECO:0000313" key="1">
    <source>
        <dbReference type="EMBL" id="PIR43189.1"/>
    </source>
</evidence>
<dbReference type="GO" id="GO:0006281">
    <property type="term" value="P:DNA repair"/>
    <property type="evidence" value="ECO:0007669"/>
    <property type="project" value="InterPro"/>
</dbReference>
<reference evidence="1 2" key="1">
    <citation type="submission" date="2017-09" db="EMBL/GenBank/DDBJ databases">
        <title>Depth-based differentiation of microbial function through sediment-hosted aquifers and enrichment of novel symbionts in the deep terrestrial subsurface.</title>
        <authorList>
            <person name="Probst A.J."/>
            <person name="Ladd B."/>
            <person name="Jarett J.K."/>
            <person name="Geller-Mcgrath D.E."/>
            <person name="Sieber C.M."/>
            <person name="Emerson J.B."/>
            <person name="Anantharaman K."/>
            <person name="Thomas B.C."/>
            <person name="Malmstrom R."/>
            <person name="Stieglmeier M."/>
            <person name="Klingl A."/>
            <person name="Woyke T."/>
            <person name="Ryan C.M."/>
            <person name="Banfield J.F."/>
        </authorList>
    </citation>
    <scope>NUCLEOTIDE SEQUENCE [LARGE SCALE GENOMIC DNA]</scope>
    <source>
        <strain evidence="1">CG10_big_fil_rev_8_21_14_0_10_32_10</strain>
    </source>
</reference>
<comment type="caution">
    <text evidence="1">The sequence shown here is derived from an EMBL/GenBank/DDBJ whole genome shotgun (WGS) entry which is preliminary data.</text>
</comment>
<evidence type="ECO:0000313" key="2">
    <source>
        <dbReference type="Proteomes" id="UP000230214"/>
    </source>
</evidence>
<proteinExistence type="predicted"/>
<dbReference type="EMBL" id="PCXU01000035">
    <property type="protein sequence ID" value="PIR43189.1"/>
    <property type="molecule type" value="Genomic_DNA"/>
</dbReference>
<accession>A0A2H0R9I3</accession>
<dbReference type="AlphaFoldDB" id="A0A2H0R9I3"/>